<dbReference type="KEGG" id="bcom:BAUCODRAFT_38335"/>
<dbReference type="RefSeq" id="XP_007680382.1">
    <property type="nucleotide sequence ID" value="XM_007682192.1"/>
</dbReference>
<sequence>MPEPITLATTFLPDLSELFSLQDPAISIESSTRPVSASTAALVNQSASKLAPTSTPPASLLKLLLDFPPSHTTYHHPAIHQHRLVGDGGWPLATSKRSRYASKPLTKFGGHHIGAAAHLQLTDTYAASQTFHGFFDNYIQQGLSTLARAVSIATAVRTHKGNTYCIALFPQVCAAGSGSIFSAGKLRRDNRPYHQAFFDE</sequence>
<gene>
    <name evidence="1" type="ORF">BAUCODRAFT_38335</name>
</gene>
<organism evidence="1 2">
    <name type="scientific">Baudoinia panamericana (strain UAMH 10762)</name>
    <name type="common">Angels' share fungus</name>
    <name type="synonym">Baudoinia compniacensis (strain UAMH 10762)</name>
    <dbReference type="NCBI Taxonomy" id="717646"/>
    <lineage>
        <taxon>Eukaryota</taxon>
        <taxon>Fungi</taxon>
        <taxon>Dikarya</taxon>
        <taxon>Ascomycota</taxon>
        <taxon>Pezizomycotina</taxon>
        <taxon>Dothideomycetes</taxon>
        <taxon>Dothideomycetidae</taxon>
        <taxon>Mycosphaerellales</taxon>
        <taxon>Teratosphaeriaceae</taxon>
        <taxon>Baudoinia</taxon>
    </lineage>
</organism>
<protein>
    <submittedName>
        <fullName evidence="1">Uncharacterized protein</fullName>
    </submittedName>
</protein>
<dbReference type="Proteomes" id="UP000011761">
    <property type="component" value="Unassembled WGS sequence"/>
</dbReference>
<dbReference type="HOGENOM" id="CLU_1366016_0_0_1"/>
<evidence type="ECO:0000313" key="1">
    <source>
        <dbReference type="EMBL" id="EMC92301.1"/>
    </source>
</evidence>
<dbReference type="EMBL" id="KB445562">
    <property type="protein sequence ID" value="EMC92301.1"/>
    <property type="molecule type" value="Genomic_DNA"/>
</dbReference>
<proteinExistence type="predicted"/>
<dbReference type="AlphaFoldDB" id="M2M7K2"/>
<keyword evidence="2" id="KW-1185">Reference proteome</keyword>
<evidence type="ECO:0000313" key="2">
    <source>
        <dbReference type="Proteomes" id="UP000011761"/>
    </source>
</evidence>
<reference evidence="1 2" key="1">
    <citation type="journal article" date="2012" name="PLoS Pathog.">
        <title>Diverse lifestyles and strategies of plant pathogenesis encoded in the genomes of eighteen Dothideomycetes fungi.</title>
        <authorList>
            <person name="Ohm R.A."/>
            <person name="Feau N."/>
            <person name="Henrissat B."/>
            <person name="Schoch C.L."/>
            <person name="Horwitz B.A."/>
            <person name="Barry K.W."/>
            <person name="Condon B.J."/>
            <person name="Copeland A.C."/>
            <person name="Dhillon B."/>
            <person name="Glaser F."/>
            <person name="Hesse C.N."/>
            <person name="Kosti I."/>
            <person name="LaButti K."/>
            <person name="Lindquist E.A."/>
            <person name="Lucas S."/>
            <person name="Salamov A.A."/>
            <person name="Bradshaw R.E."/>
            <person name="Ciuffetti L."/>
            <person name="Hamelin R.C."/>
            <person name="Kema G.H.J."/>
            <person name="Lawrence C."/>
            <person name="Scott J.A."/>
            <person name="Spatafora J.W."/>
            <person name="Turgeon B.G."/>
            <person name="de Wit P.J.G.M."/>
            <person name="Zhong S."/>
            <person name="Goodwin S.B."/>
            <person name="Grigoriev I.V."/>
        </authorList>
    </citation>
    <scope>NUCLEOTIDE SEQUENCE [LARGE SCALE GENOMIC DNA]</scope>
    <source>
        <strain evidence="1 2">UAMH 10762</strain>
    </source>
</reference>
<name>M2M7K2_BAUPA</name>
<accession>M2M7K2</accession>
<dbReference type="GeneID" id="19113506"/>